<sequence length="299" mass="33011">MNYLVLDIGGSSIKYALMSEEFNFIEKGSKPTPLDKIENFVEVIGSIYDEYKDQIGGLAISMPGILDSERGYAHTGGALTYNNDKEIVKILQERCPTKITIENDGKCAALAEVWNGSLKDCNDGVVVVLGTGIGGGIIRNKKVHKGNNFFAGEFSFIRTNIHDAENEDNWWASVNGSRGLIGAAAKVKNIPAEELDGHKIFEYANNGDEDILKVLDAFTYKLAIQIFNLQCILDPEVFAIGGGISSQDILIEYIQKNIDKHHSGFEFFVPKPKVVRCKFKNDANLIGALYNFLTFNSVK</sequence>
<keyword evidence="2" id="KW-0418">Kinase</keyword>
<proteinExistence type="inferred from homology"/>
<name>M1MHQ6_9CLOT</name>
<dbReference type="CDD" id="cd24152">
    <property type="entry name" value="ASKHA_NBD_ROK-like"/>
    <property type="match status" value="1"/>
</dbReference>
<dbReference type="AlphaFoldDB" id="M1MHQ6"/>
<dbReference type="PANTHER" id="PTHR18964">
    <property type="entry name" value="ROK (REPRESSOR, ORF, KINASE) FAMILY"/>
    <property type="match status" value="1"/>
</dbReference>
<organism evidence="2 3">
    <name type="scientific">Clostridium saccharoperbutylacetonicum N1-4(HMT)</name>
    <dbReference type="NCBI Taxonomy" id="931276"/>
    <lineage>
        <taxon>Bacteria</taxon>
        <taxon>Bacillati</taxon>
        <taxon>Bacillota</taxon>
        <taxon>Clostridia</taxon>
        <taxon>Eubacteriales</taxon>
        <taxon>Clostridiaceae</taxon>
        <taxon>Clostridium</taxon>
    </lineage>
</organism>
<keyword evidence="2" id="KW-0808">Transferase</keyword>
<evidence type="ECO:0000313" key="3">
    <source>
        <dbReference type="Proteomes" id="UP000011728"/>
    </source>
</evidence>
<dbReference type="HOGENOM" id="CLU_036604_0_2_9"/>
<evidence type="ECO:0000313" key="2">
    <source>
        <dbReference type="EMBL" id="AGF54446.1"/>
    </source>
</evidence>
<accession>M1MHQ6</accession>
<dbReference type="OrthoDB" id="9795247at2"/>
<dbReference type="EC" id="2.7.1.2" evidence="2"/>
<dbReference type="KEGG" id="csr:Cspa_c06610"/>
<dbReference type="EMBL" id="CP004121">
    <property type="protein sequence ID" value="AGF54446.1"/>
    <property type="molecule type" value="Genomic_DNA"/>
</dbReference>
<dbReference type="InterPro" id="IPR000600">
    <property type="entry name" value="ROK"/>
</dbReference>
<dbReference type="eggNOG" id="COG1940">
    <property type="taxonomic scope" value="Bacteria"/>
</dbReference>
<dbReference type="PATRIC" id="fig|931276.5.peg.618"/>
<dbReference type="InterPro" id="IPR043129">
    <property type="entry name" value="ATPase_NBD"/>
</dbReference>
<dbReference type="SUPFAM" id="SSF53067">
    <property type="entry name" value="Actin-like ATPase domain"/>
    <property type="match status" value="1"/>
</dbReference>
<keyword evidence="3" id="KW-1185">Reference proteome</keyword>
<gene>
    <name evidence="2" type="ORF">Cspa_c06610</name>
</gene>
<protein>
    <submittedName>
        <fullName evidence="2">Glucokinase</fullName>
        <ecNumber evidence="2">2.7.1.2</ecNumber>
    </submittedName>
</protein>
<dbReference type="RefSeq" id="WP_015390772.1">
    <property type="nucleotide sequence ID" value="NC_020291.1"/>
</dbReference>
<dbReference type="GO" id="GO:0004340">
    <property type="term" value="F:glucokinase activity"/>
    <property type="evidence" value="ECO:0007669"/>
    <property type="project" value="UniProtKB-EC"/>
</dbReference>
<dbReference type="Pfam" id="PF00480">
    <property type="entry name" value="ROK"/>
    <property type="match status" value="1"/>
</dbReference>
<dbReference type="Proteomes" id="UP000011728">
    <property type="component" value="Chromosome"/>
</dbReference>
<comment type="similarity">
    <text evidence="1">Belongs to the ROK (NagC/XylR) family.</text>
</comment>
<dbReference type="PANTHER" id="PTHR18964:SF170">
    <property type="entry name" value="SUGAR KINASE"/>
    <property type="match status" value="1"/>
</dbReference>
<reference evidence="2 3" key="1">
    <citation type="submission" date="2013-02" db="EMBL/GenBank/DDBJ databases">
        <title>Genome sequence of Clostridium saccharoperbutylacetonicum N1-4(HMT).</title>
        <authorList>
            <person name="Poehlein A."/>
            <person name="Daniel R."/>
        </authorList>
    </citation>
    <scope>NUCLEOTIDE SEQUENCE [LARGE SCALE GENOMIC DNA]</scope>
    <source>
        <strain evidence="3">N1-4(HMT)</strain>
    </source>
</reference>
<evidence type="ECO:0000256" key="1">
    <source>
        <dbReference type="ARBA" id="ARBA00006479"/>
    </source>
</evidence>
<dbReference type="Gene3D" id="3.30.420.40">
    <property type="match status" value="2"/>
</dbReference>
<dbReference type="STRING" id="36745.CLSAP_06810"/>